<organism evidence="1 2">
    <name type="scientific">Candidatus Fimicola merdigallinarum</name>
    <dbReference type="NCBI Taxonomy" id="2840819"/>
    <lineage>
        <taxon>Bacteria</taxon>
        <taxon>Bacillati</taxon>
        <taxon>Bacillota</taxon>
        <taxon>Clostridia</taxon>
        <taxon>Lachnospirales</taxon>
        <taxon>Lachnospiraceae</taxon>
        <taxon>Lachnospiraceae incertae sedis</taxon>
        <taxon>Candidatus Fimicola</taxon>
    </lineage>
</organism>
<reference evidence="1" key="2">
    <citation type="journal article" date="2021" name="PeerJ">
        <title>Extensive microbial diversity within the chicken gut microbiome revealed by metagenomics and culture.</title>
        <authorList>
            <person name="Gilroy R."/>
            <person name="Ravi A."/>
            <person name="Getino M."/>
            <person name="Pursley I."/>
            <person name="Horton D.L."/>
            <person name="Alikhan N.F."/>
            <person name="Baker D."/>
            <person name="Gharbi K."/>
            <person name="Hall N."/>
            <person name="Watson M."/>
            <person name="Adriaenssens E.M."/>
            <person name="Foster-Nyarko E."/>
            <person name="Jarju S."/>
            <person name="Secka A."/>
            <person name="Antonio M."/>
            <person name="Oren A."/>
            <person name="Chaudhuri R.R."/>
            <person name="La Ragione R."/>
            <person name="Hildebrand F."/>
            <person name="Pallen M.J."/>
        </authorList>
    </citation>
    <scope>NUCLEOTIDE SEQUENCE</scope>
    <source>
        <strain evidence="1">F6-4510</strain>
    </source>
</reference>
<gene>
    <name evidence="1" type="ORF">IAC55_01780</name>
</gene>
<accession>A0A9D9DVN6</accession>
<proteinExistence type="predicted"/>
<reference evidence="1" key="1">
    <citation type="submission" date="2020-10" db="EMBL/GenBank/DDBJ databases">
        <authorList>
            <person name="Gilroy R."/>
        </authorList>
    </citation>
    <scope>NUCLEOTIDE SEQUENCE</scope>
    <source>
        <strain evidence="1">F6-4510</strain>
    </source>
</reference>
<comment type="caution">
    <text evidence="1">The sequence shown here is derived from an EMBL/GenBank/DDBJ whole genome shotgun (WGS) entry which is preliminary data.</text>
</comment>
<dbReference type="AlphaFoldDB" id="A0A9D9DVN6"/>
<evidence type="ECO:0000313" key="2">
    <source>
        <dbReference type="Proteomes" id="UP000823611"/>
    </source>
</evidence>
<evidence type="ECO:0000313" key="1">
    <source>
        <dbReference type="EMBL" id="MBO8434037.1"/>
    </source>
</evidence>
<dbReference type="Proteomes" id="UP000823611">
    <property type="component" value="Unassembled WGS sequence"/>
</dbReference>
<name>A0A9D9DVN6_9FIRM</name>
<protein>
    <submittedName>
        <fullName evidence="1">Uncharacterized protein</fullName>
    </submittedName>
</protein>
<sequence length="109" mass="12593">MAVHHFGIMDKPPQKSEIYETFEPEKYNCISILDDYIEPILSLMCNIDFFYNTLNIKEKGLNYCGITLISPSSSEKMLSVIENNENLKNLTELLKKAVNKNKYVIHFGI</sequence>
<dbReference type="EMBL" id="JADIMX010000034">
    <property type="protein sequence ID" value="MBO8434037.1"/>
    <property type="molecule type" value="Genomic_DNA"/>
</dbReference>